<organism evidence="1 2">
    <name type="scientific">Candidatus Hydrogenisulfobacillus filiaventi</name>
    <dbReference type="NCBI Taxonomy" id="2707344"/>
    <lineage>
        <taxon>Bacteria</taxon>
        <taxon>Bacillati</taxon>
        <taxon>Bacillota</taxon>
        <taxon>Clostridia</taxon>
        <taxon>Eubacteriales</taxon>
        <taxon>Clostridiales Family XVII. Incertae Sedis</taxon>
        <taxon>Candidatus Hydrogenisulfobacillus</taxon>
    </lineage>
</organism>
<keyword evidence="2" id="KW-1185">Reference proteome</keyword>
<evidence type="ECO:0000313" key="2">
    <source>
        <dbReference type="Proteomes" id="UP000503399"/>
    </source>
</evidence>
<accession>A0A6F8ZFN2</accession>
<protein>
    <submittedName>
        <fullName evidence="1">Uncharacterized protein</fullName>
    </submittedName>
</protein>
<dbReference type="Proteomes" id="UP000503399">
    <property type="component" value="Chromosome"/>
</dbReference>
<name>A0A6F8ZFN2_9FIRM</name>
<sequence length="20" mass="2543">MELFQRVWVHGLRVRLLRAY</sequence>
<proteinExistence type="predicted"/>
<dbReference type="AlphaFoldDB" id="A0A6F8ZFN2"/>
<gene>
    <name evidence="1" type="ORF">R50_1052</name>
</gene>
<evidence type="ECO:0000313" key="1">
    <source>
        <dbReference type="EMBL" id="CAB1128558.1"/>
    </source>
</evidence>
<dbReference type="KEGG" id="hfv:R50_1052"/>
<reference evidence="1 2" key="1">
    <citation type="submission" date="2020-02" db="EMBL/GenBank/DDBJ databases">
        <authorList>
            <person name="Hogendoorn C."/>
        </authorList>
    </citation>
    <scope>NUCLEOTIDE SEQUENCE [LARGE SCALE GENOMIC DNA]</scope>
    <source>
        <strain evidence="1">R501</strain>
    </source>
</reference>
<dbReference type="EMBL" id="LR778114">
    <property type="protein sequence ID" value="CAB1128558.1"/>
    <property type="molecule type" value="Genomic_DNA"/>
</dbReference>